<protein>
    <submittedName>
        <fullName evidence="4">Non-specific serine/threonine protein kinase</fullName>
    </submittedName>
</protein>
<dbReference type="Gene3D" id="1.25.10.10">
    <property type="entry name" value="Leucine-rich Repeat Variant"/>
    <property type="match status" value="1"/>
</dbReference>
<dbReference type="GO" id="GO:1990414">
    <property type="term" value="P:replication-born double-strand break repair via sister chromatid exchange"/>
    <property type="evidence" value="ECO:0007669"/>
    <property type="project" value="TreeGrafter"/>
</dbReference>
<dbReference type="Pfam" id="PF12765">
    <property type="entry name" value="Cohesin_HEAT"/>
    <property type="match status" value="1"/>
</dbReference>
<dbReference type="Proteomes" id="UP000278807">
    <property type="component" value="Unassembled WGS sequence"/>
</dbReference>
<dbReference type="InterPro" id="IPR016024">
    <property type="entry name" value="ARM-type_fold"/>
</dbReference>
<reference evidence="4" key="1">
    <citation type="submission" date="2016-04" db="UniProtKB">
        <authorList>
            <consortium name="WormBaseParasite"/>
        </authorList>
    </citation>
    <scope>IDENTIFICATION</scope>
</reference>
<dbReference type="GO" id="GO:0061775">
    <property type="term" value="F:cohesin loader activity"/>
    <property type="evidence" value="ECO:0007669"/>
    <property type="project" value="InterPro"/>
</dbReference>
<feature type="compositionally biased region" description="Low complexity" evidence="1">
    <location>
        <begin position="59"/>
        <end position="79"/>
    </location>
</feature>
<sequence>MPAILSGVNAKGEENFRPLIETVLIDLLRVAADAPVEWPAASLILSVFGQSFIQHVNNSSSTSTSSSKGPSSQGNSSSGRNACPNTRAIALESLITLAGGMYQLEKIRYSTRKTGCIDIVEVRSALSAFLSSPILGLYNLTLTTDDSPNTMAPVDHVKQREFAFKLISRLRYTYFDGLSLAAKRFHLMTWLHEINQELSSTNPGPNDERRKQLEEMRKNLLIEFASTHHSISGNAPWLPPPRGAGVLSATGGPMSVSGGGGGCSGGTRAGLISPAASEPSVAWGSGPLSDIKLALYTGYGMGVDSRRKKTARAHRLATKIAPTYSHIPIGFDVLYMQIVKLVHDPSLAIRTRAIRGLSTLVEIYPECIPVPTIKEENSGNLNASDLISIIPLRLMDNSPMVREAAVELASRLVTIPTSGNYSVFLAKLFKHLINRVLDLQISVRKRAIKSLQNLLLLNQHSDNPEETRHASQTIILSSKQNFEACVTLLRRSNDEESIKQKIVMETFTSLWFTPLSTSDPLKLALLLERHARNICETVLHVRNRVAGVVEDFMKSILNQDGPEKAAQVDAAASQIVEFLVKMIQRLHNANWHVSNCQFHPKHNRESESTTKPNCECSGQPADGLSPSNTFLLLSMIAKPRPQLLLQHVPFITKMITSIMPPNSGSVPDGNALSYAIEIIEPCCFQVASKGGTNLSQLFPNGTVSLEDCLVYLLQRHCRVVVDASLSCLATIVNHLTKDYTRVAVCFANFYGKFFLS</sequence>
<evidence type="ECO:0000313" key="2">
    <source>
        <dbReference type="EMBL" id="VDN97582.1"/>
    </source>
</evidence>
<dbReference type="GO" id="GO:0071169">
    <property type="term" value="P:establishment of protein localization to chromatin"/>
    <property type="evidence" value="ECO:0007669"/>
    <property type="project" value="TreeGrafter"/>
</dbReference>
<evidence type="ECO:0000313" key="4">
    <source>
        <dbReference type="WBParaSite" id="HNAJ_0000172701-mRNA-1"/>
    </source>
</evidence>
<accession>A0A158QH88</accession>
<dbReference type="OrthoDB" id="418242at2759"/>
<dbReference type="GO" id="GO:0010468">
    <property type="term" value="P:regulation of gene expression"/>
    <property type="evidence" value="ECO:0007669"/>
    <property type="project" value="InterPro"/>
</dbReference>
<dbReference type="WBParaSite" id="HNAJ_0000172701-mRNA-1">
    <property type="protein sequence ID" value="HNAJ_0000172701-mRNA-1"/>
    <property type="gene ID" value="HNAJ_0000172701"/>
</dbReference>
<dbReference type="EMBL" id="UZAE01000711">
    <property type="protein sequence ID" value="VDN97582.1"/>
    <property type="molecule type" value="Genomic_DNA"/>
</dbReference>
<dbReference type="SUPFAM" id="SSF48371">
    <property type="entry name" value="ARM repeat"/>
    <property type="match status" value="1"/>
</dbReference>
<dbReference type="STRING" id="102285.A0A158QH88"/>
<dbReference type="GO" id="GO:0140588">
    <property type="term" value="P:chromatin looping"/>
    <property type="evidence" value="ECO:0007669"/>
    <property type="project" value="InterPro"/>
</dbReference>
<evidence type="ECO:0000256" key="1">
    <source>
        <dbReference type="SAM" id="MobiDB-lite"/>
    </source>
</evidence>
<dbReference type="PANTHER" id="PTHR21704">
    <property type="entry name" value="NIPPED-B-LIKE PROTEIN DELANGIN SCC2-RELATED"/>
    <property type="match status" value="1"/>
</dbReference>
<dbReference type="AlphaFoldDB" id="A0A158QH88"/>
<name>A0A158QH88_RODNA</name>
<feature type="region of interest" description="Disordered" evidence="1">
    <location>
        <begin position="59"/>
        <end position="82"/>
    </location>
</feature>
<reference evidence="2 3" key="2">
    <citation type="submission" date="2018-11" db="EMBL/GenBank/DDBJ databases">
        <authorList>
            <consortium name="Pathogen Informatics"/>
        </authorList>
    </citation>
    <scope>NUCLEOTIDE SEQUENCE [LARGE SCALE GENOMIC DNA]</scope>
</reference>
<dbReference type="GO" id="GO:0003682">
    <property type="term" value="F:chromatin binding"/>
    <property type="evidence" value="ECO:0007669"/>
    <property type="project" value="TreeGrafter"/>
</dbReference>
<keyword evidence="3" id="KW-1185">Reference proteome</keyword>
<dbReference type="InterPro" id="IPR011989">
    <property type="entry name" value="ARM-like"/>
</dbReference>
<feature type="region of interest" description="Disordered" evidence="1">
    <location>
        <begin position="601"/>
        <end position="620"/>
    </location>
</feature>
<evidence type="ECO:0000313" key="3">
    <source>
        <dbReference type="Proteomes" id="UP000278807"/>
    </source>
</evidence>
<dbReference type="PANTHER" id="PTHR21704:SF18">
    <property type="entry name" value="NIPPED-B-LIKE PROTEIN"/>
    <property type="match status" value="1"/>
</dbReference>
<dbReference type="InterPro" id="IPR026003">
    <property type="entry name" value="Cohesin_HEAT"/>
</dbReference>
<organism evidence="4">
    <name type="scientific">Rodentolepis nana</name>
    <name type="common">Dwarf tapeworm</name>
    <name type="synonym">Hymenolepis nana</name>
    <dbReference type="NCBI Taxonomy" id="102285"/>
    <lineage>
        <taxon>Eukaryota</taxon>
        <taxon>Metazoa</taxon>
        <taxon>Spiralia</taxon>
        <taxon>Lophotrochozoa</taxon>
        <taxon>Platyhelminthes</taxon>
        <taxon>Cestoda</taxon>
        <taxon>Eucestoda</taxon>
        <taxon>Cyclophyllidea</taxon>
        <taxon>Hymenolepididae</taxon>
        <taxon>Rodentolepis</taxon>
    </lineage>
</organism>
<dbReference type="GO" id="GO:0034087">
    <property type="term" value="P:establishment of mitotic sister chromatid cohesion"/>
    <property type="evidence" value="ECO:0007669"/>
    <property type="project" value="TreeGrafter"/>
</dbReference>
<proteinExistence type="predicted"/>
<dbReference type="InterPro" id="IPR033031">
    <property type="entry name" value="Scc2/Nipped-B"/>
</dbReference>
<dbReference type="GO" id="GO:0090694">
    <property type="term" value="C:Scc2-Scc4 cohesin loading complex"/>
    <property type="evidence" value="ECO:0007669"/>
    <property type="project" value="TreeGrafter"/>
</dbReference>
<gene>
    <name evidence="2" type="ORF">HNAJ_LOCUS1723</name>
</gene>